<feature type="transmembrane region" description="Helical" evidence="3">
    <location>
        <begin position="175"/>
        <end position="193"/>
    </location>
</feature>
<keyword evidence="3" id="KW-1133">Transmembrane helix</keyword>
<gene>
    <name evidence="4" type="ORF">MTR67_042314</name>
</gene>
<evidence type="ECO:0000256" key="3">
    <source>
        <dbReference type="SAM" id="Phobius"/>
    </source>
</evidence>
<evidence type="ECO:0000256" key="1">
    <source>
        <dbReference type="ARBA" id="ARBA00010199"/>
    </source>
</evidence>
<dbReference type="GO" id="GO:0042910">
    <property type="term" value="F:xenobiotic transmembrane transporter activity"/>
    <property type="evidence" value="ECO:0007669"/>
    <property type="project" value="InterPro"/>
</dbReference>
<reference evidence="4" key="1">
    <citation type="submission" date="2023-08" db="EMBL/GenBank/DDBJ databases">
        <title>A de novo genome assembly of Solanum verrucosum Schlechtendal, a Mexican diploid species geographically isolated from the other diploid A-genome species in potato relatives.</title>
        <authorList>
            <person name="Hosaka K."/>
        </authorList>
    </citation>
    <scope>NUCLEOTIDE SEQUENCE</scope>
    <source>
        <tissue evidence="4">Young leaves</tissue>
    </source>
</reference>
<keyword evidence="5" id="KW-1185">Reference proteome</keyword>
<accession>A0AAF0UPL3</accession>
<dbReference type="AlphaFoldDB" id="A0AAF0UPL3"/>
<feature type="transmembrane region" description="Helical" evidence="3">
    <location>
        <begin position="205"/>
        <end position="226"/>
    </location>
</feature>
<dbReference type="InterPro" id="IPR002528">
    <property type="entry name" value="MATE_fam"/>
</dbReference>
<feature type="compositionally biased region" description="Pro residues" evidence="2">
    <location>
        <begin position="19"/>
        <end position="40"/>
    </location>
</feature>
<keyword evidence="3" id="KW-0472">Membrane</keyword>
<evidence type="ECO:0000313" key="5">
    <source>
        <dbReference type="Proteomes" id="UP001234989"/>
    </source>
</evidence>
<name>A0AAF0UPL3_SOLVR</name>
<organism evidence="4 5">
    <name type="scientific">Solanum verrucosum</name>
    <dbReference type="NCBI Taxonomy" id="315347"/>
    <lineage>
        <taxon>Eukaryota</taxon>
        <taxon>Viridiplantae</taxon>
        <taxon>Streptophyta</taxon>
        <taxon>Embryophyta</taxon>
        <taxon>Tracheophyta</taxon>
        <taxon>Spermatophyta</taxon>
        <taxon>Magnoliopsida</taxon>
        <taxon>eudicotyledons</taxon>
        <taxon>Gunneridae</taxon>
        <taxon>Pentapetalae</taxon>
        <taxon>asterids</taxon>
        <taxon>lamiids</taxon>
        <taxon>Solanales</taxon>
        <taxon>Solanaceae</taxon>
        <taxon>Solanoideae</taxon>
        <taxon>Solaneae</taxon>
        <taxon>Solanum</taxon>
    </lineage>
</organism>
<feature type="transmembrane region" description="Helical" evidence="3">
    <location>
        <begin position="246"/>
        <end position="267"/>
    </location>
</feature>
<comment type="similarity">
    <text evidence="1">Belongs to the multi antimicrobial extrusion (MATE) (TC 2.A.66.1) family.</text>
</comment>
<dbReference type="Pfam" id="PF01554">
    <property type="entry name" value="MatE"/>
    <property type="match status" value="1"/>
</dbReference>
<dbReference type="EMBL" id="CP133621">
    <property type="protein sequence ID" value="WMV48929.1"/>
    <property type="molecule type" value="Genomic_DNA"/>
</dbReference>
<dbReference type="GO" id="GO:0016020">
    <property type="term" value="C:membrane"/>
    <property type="evidence" value="ECO:0007669"/>
    <property type="project" value="InterPro"/>
</dbReference>
<proteinExistence type="inferred from homology"/>
<protein>
    <submittedName>
        <fullName evidence="4">Uncharacterized protein</fullName>
    </submittedName>
</protein>
<evidence type="ECO:0000256" key="2">
    <source>
        <dbReference type="SAM" id="MobiDB-lite"/>
    </source>
</evidence>
<dbReference type="GO" id="GO:0015297">
    <property type="term" value="F:antiporter activity"/>
    <property type="evidence" value="ECO:0007669"/>
    <property type="project" value="InterPro"/>
</dbReference>
<dbReference type="Proteomes" id="UP001234989">
    <property type="component" value="Chromosome 10"/>
</dbReference>
<evidence type="ECO:0000313" key="4">
    <source>
        <dbReference type="EMBL" id="WMV48929.1"/>
    </source>
</evidence>
<sequence length="279" mass="29593">MTITNLNAPSPEEIVIPSAPAPTPASSPEPTPSPAPTPAPAPTLLEHLLSNLKLALPSAGMVCLEYWAFEILVLLAGLMPNAETTTSVVAMCVNTETIAYMISYGLSAAASTRVSNEIGAGNIRKAKQAMAVTLKLAIVAALIVDLALGFGHNAWAGLFSDEAEIIHKFASMTPLLLVSFLFDFIQGILSGVARGCGWQRFAMCINLASFYFFGMTIGAVLAFKFNKGYKVIHVQESNLYKELNCYVPTTAAFGGVSISLLTVLADLTGAIDSRQFKLS</sequence>
<feature type="region of interest" description="Disordered" evidence="2">
    <location>
        <begin position="1"/>
        <end position="40"/>
    </location>
</feature>
<keyword evidence="3" id="KW-0812">Transmembrane</keyword>
<dbReference type="PANTHER" id="PTHR11206">
    <property type="entry name" value="MULTIDRUG RESISTANCE PROTEIN"/>
    <property type="match status" value="1"/>
</dbReference>
<feature type="transmembrane region" description="Helical" evidence="3">
    <location>
        <begin position="132"/>
        <end position="155"/>
    </location>
</feature>